<evidence type="ECO:0000256" key="1">
    <source>
        <dbReference type="SAM" id="MobiDB-lite"/>
    </source>
</evidence>
<evidence type="ECO:0000313" key="2">
    <source>
        <dbReference type="EMBL" id="KAJ3644105.1"/>
    </source>
</evidence>
<proteinExistence type="predicted"/>
<comment type="caution">
    <text evidence="2">The sequence shown here is derived from an EMBL/GenBank/DDBJ whole genome shotgun (WGS) entry which is preliminary data.</text>
</comment>
<protein>
    <submittedName>
        <fullName evidence="2">Uncharacterized protein</fullName>
    </submittedName>
</protein>
<feature type="region of interest" description="Disordered" evidence="1">
    <location>
        <begin position="86"/>
        <end position="119"/>
    </location>
</feature>
<organism evidence="2 3">
    <name type="scientific">Zophobas morio</name>
    <dbReference type="NCBI Taxonomy" id="2755281"/>
    <lineage>
        <taxon>Eukaryota</taxon>
        <taxon>Metazoa</taxon>
        <taxon>Ecdysozoa</taxon>
        <taxon>Arthropoda</taxon>
        <taxon>Hexapoda</taxon>
        <taxon>Insecta</taxon>
        <taxon>Pterygota</taxon>
        <taxon>Neoptera</taxon>
        <taxon>Endopterygota</taxon>
        <taxon>Coleoptera</taxon>
        <taxon>Polyphaga</taxon>
        <taxon>Cucujiformia</taxon>
        <taxon>Tenebrionidae</taxon>
        <taxon>Zophobas</taxon>
    </lineage>
</organism>
<keyword evidence="3" id="KW-1185">Reference proteome</keyword>
<dbReference type="AlphaFoldDB" id="A0AA38M4U4"/>
<dbReference type="Proteomes" id="UP001168821">
    <property type="component" value="Unassembled WGS sequence"/>
</dbReference>
<evidence type="ECO:0000313" key="3">
    <source>
        <dbReference type="Proteomes" id="UP001168821"/>
    </source>
</evidence>
<dbReference type="EMBL" id="JALNTZ010000008">
    <property type="protein sequence ID" value="KAJ3644105.1"/>
    <property type="molecule type" value="Genomic_DNA"/>
</dbReference>
<sequence>MAITPDITGGGGRVARNLRRINIQMKQATFANHPDAVGVPTLTPRITPSRPIIKWYRGGGGGRHARTANRLHSSTLLMSNRRIWPGSKQKYENSNAARRGSNGNGMEAFHGAGNKTNFE</sequence>
<accession>A0AA38M4U4</accession>
<gene>
    <name evidence="2" type="ORF">Zmor_026778</name>
</gene>
<reference evidence="2" key="1">
    <citation type="journal article" date="2023" name="G3 (Bethesda)">
        <title>Whole genome assemblies of Zophobas morio and Tenebrio molitor.</title>
        <authorList>
            <person name="Kaur S."/>
            <person name="Stinson S.A."/>
            <person name="diCenzo G.C."/>
        </authorList>
    </citation>
    <scope>NUCLEOTIDE SEQUENCE</scope>
    <source>
        <strain evidence="2">QUZm001</strain>
    </source>
</reference>
<name>A0AA38M4U4_9CUCU</name>